<gene>
    <name evidence="1" type="ORF">V6N11_017776</name>
</gene>
<sequence length="113" mass="12324">MLTCDNPSDRALEEGISVRVAPTLERLASPTPLEGKNSAKKDRVTRHLWRANPIVDFGNGKGEQLVEPHGSGKATYSSVVDKSLGSLDSKATDNRYVEEEVVVLEDDVIFLSV</sequence>
<evidence type="ECO:0000313" key="2">
    <source>
        <dbReference type="Proteomes" id="UP001396334"/>
    </source>
</evidence>
<dbReference type="EMBL" id="JBBPBN010000004">
    <property type="protein sequence ID" value="KAK9042711.1"/>
    <property type="molecule type" value="Genomic_DNA"/>
</dbReference>
<protein>
    <submittedName>
        <fullName evidence="1">Uncharacterized protein</fullName>
    </submittedName>
</protein>
<dbReference type="Proteomes" id="UP001396334">
    <property type="component" value="Unassembled WGS sequence"/>
</dbReference>
<name>A0ABR2TZK2_9ROSI</name>
<organism evidence="1 2">
    <name type="scientific">Hibiscus sabdariffa</name>
    <name type="common">roselle</name>
    <dbReference type="NCBI Taxonomy" id="183260"/>
    <lineage>
        <taxon>Eukaryota</taxon>
        <taxon>Viridiplantae</taxon>
        <taxon>Streptophyta</taxon>
        <taxon>Embryophyta</taxon>
        <taxon>Tracheophyta</taxon>
        <taxon>Spermatophyta</taxon>
        <taxon>Magnoliopsida</taxon>
        <taxon>eudicotyledons</taxon>
        <taxon>Gunneridae</taxon>
        <taxon>Pentapetalae</taxon>
        <taxon>rosids</taxon>
        <taxon>malvids</taxon>
        <taxon>Malvales</taxon>
        <taxon>Malvaceae</taxon>
        <taxon>Malvoideae</taxon>
        <taxon>Hibiscus</taxon>
    </lineage>
</organism>
<proteinExistence type="predicted"/>
<comment type="caution">
    <text evidence="1">The sequence shown here is derived from an EMBL/GenBank/DDBJ whole genome shotgun (WGS) entry which is preliminary data.</text>
</comment>
<accession>A0ABR2TZK2</accession>
<keyword evidence="2" id="KW-1185">Reference proteome</keyword>
<evidence type="ECO:0000313" key="1">
    <source>
        <dbReference type="EMBL" id="KAK9042711.1"/>
    </source>
</evidence>
<reference evidence="1 2" key="1">
    <citation type="journal article" date="2024" name="G3 (Bethesda)">
        <title>Genome assembly of Hibiscus sabdariffa L. provides insights into metabolisms of medicinal natural products.</title>
        <authorList>
            <person name="Kim T."/>
        </authorList>
    </citation>
    <scope>NUCLEOTIDE SEQUENCE [LARGE SCALE GENOMIC DNA]</scope>
    <source>
        <strain evidence="1">TK-2024</strain>
        <tissue evidence="1">Old leaves</tissue>
    </source>
</reference>